<dbReference type="GeneID" id="103713851"/>
<feature type="region of interest" description="Disordered" evidence="4">
    <location>
        <begin position="108"/>
        <end position="217"/>
    </location>
</feature>
<evidence type="ECO:0000313" key="7">
    <source>
        <dbReference type="RefSeq" id="XP_008799116.3"/>
    </source>
</evidence>
<gene>
    <name evidence="7" type="primary">LOC103713851</name>
</gene>
<dbReference type="PANTHER" id="PTHR11467">
    <property type="entry name" value="HISTONE H1"/>
    <property type="match status" value="1"/>
</dbReference>
<dbReference type="GO" id="GO:0003690">
    <property type="term" value="F:double-stranded DNA binding"/>
    <property type="evidence" value="ECO:0007669"/>
    <property type="project" value="TreeGrafter"/>
</dbReference>
<evidence type="ECO:0000256" key="3">
    <source>
        <dbReference type="ARBA" id="ARBA00023242"/>
    </source>
</evidence>
<keyword evidence="3" id="KW-0539">Nucleus</keyword>
<dbReference type="InterPro" id="IPR005818">
    <property type="entry name" value="Histone_H1/H5_H15"/>
</dbReference>
<dbReference type="GO" id="GO:0005730">
    <property type="term" value="C:nucleolus"/>
    <property type="evidence" value="ECO:0007669"/>
    <property type="project" value="TreeGrafter"/>
</dbReference>
<sequence>MEANNEEAEAPLRHPSNVAAPRPRRPTPDHPPYAEMVRVALRELAEEGGSSEASISRYIQSSYTQLPPGHSRLLPYYLGKFVAAGDVSMPSPNRFALPPIPPSPPLFLPRHYPIPTPNHHPNNPNPRRSSFRQKPAGPQIPRRRGRPPKRKKAAAPSGSAAGCLMLPPWPTTSPCHVTDSSASPPPRRGRGRPRKNPETKAPTPAVPATVGEPVPRPRLIIRLRSKPSNPMPDTAAAAAASEMTTVMQSELSEPDVEMLHMDQMQPEPEGGLLLLQPESEFLLPAQEPPENNEDQSLPTSAKPETRKDRSVPATIRLKSIEESSPPAVQANAESLFPASVHLEPEPSEEPLASAQLHIEAKELNESMLPQVSAYSEPCKELLVLDPMRAELEEELLRLLPLQSETELELWPPPGPAQSALHEEPMLSISAQPETEEQLALPAPWRMELMEISSHLAPEQPESIEETLLQPELDEEYLPPALLLPEPKEEPLLLPSIRIEPREELLSLASIEPEVKEGSSPPAPFPAAEKSEKSGHSSKHRRTHAKHRRLWFEC</sequence>
<dbReference type="Pfam" id="PF00538">
    <property type="entry name" value="Linker_histone"/>
    <property type="match status" value="1"/>
</dbReference>
<protein>
    <submittedName>
        <fullName evidence="7">Pollen-specific leucine-rich repeat extensin-like protein 1 isoform X1</fullName>
    </submittedName>
</protein>
<comment type="subcellular location">
    <subcellularLocation>
        <location evidence="1">Nucleus</location>
    </subcellularLocation>
</comment>
<feature type="region of interest" description="Disordered" evidence="4">
    <location>
        <begin position="509"/>
        <end position="553"/>
    </location>
</feature>
<evidence type="ECO:0000313" key="6">
    <source>
        <dbReference type="Proteomes" id="UP000228380"/>
    </source>
</evidence>
<dbReference type="GO" id="GO:0045910">
    <property type="term" value="P:negative regulation of DNA recombination"/>
    <property type="evidence" value="ECO:0007669"/>
    <property type="project" value="TreeGrafter"/>
</dbReference>
<dbReference type="GO" id="GO:0000786">
    <property type="term" value="C:nucleosome"/>
    <property type="evidence" value="ECO:0007669"/>
    <property type="project" value="InterPro"/>
</dbReference>
<dbReference type="InterPro" id="IPR036390">
    <property type="entry name" value="WH_DNA-bd_sf"/>
</dbReference>
<keyword evidence="6" id="KW-1185">Reference proteome</keyword>
<dbReference type="GO" id="GO:0030261">
    <property type="term" value="P:chromosome condensation"/>
    <property type="evidence" value="ECO:0007669"/>
    <property type="project" value="TreeGrafter"/>
</dbReference>
<proteinExistence type="predicted"/>
<dbReference type="GO" id="GO:0006334">
    <property type="term" value="P:nucleosome assembly"/>
    <property type="evidence" value="ECO:0007669"/>
    <property type="project" value="InterPro"/>
</dbReference>
<evidence type="ECO:0000256" key="4">
    <source>
        <dbReference type="SAM" id="MobiDB-lite"/>
    </source>
</evidence>
<dbReference type="OrthoDB" id="1110759at2759"/>
<feature type="compositionally biased region" description="Basic residues" evidence="4">
    <location>
        <begin position="535"/>
        <end position="553"/>
    </location>
</feature>
<dbReference type="InterPro" id="IPR036388">
    <property type="entry name" value="WH-like_DNA-bd_sf"/>
</dbReference>
<feature type="compositionally biased region" description="Pro residues" evidence="4">
    <location>
        <begin position="108"/>
        <end position="118"/>
    </location>
</feature>
<dbReference type="Proteomes" id="UP000228380">
    <property type="component" value="Unplaced"/>
</dbReference>
<feature type="region of interest" description="Disordered" evidence="4">
    <location>
        <begin position="1"/>
        <end position="32"/>
    </location>
</feature>
<dbReference type="SUPFAM" id="SSF46785">
    <property type="entry name" value="Winged helix' DNA-binding domain"/>
    <property type="match status" value="1"/>
</dbReference>
<reference evidence="7" key="1">
    <citation type="submission" date="2025-08" db="UniProtKB">
        <authorList>
            <consortium name="RefSeq"/>
        </authorList>
    </citation>
    <scope>IDENTIFICATION</scope>
    <source>
        <tissue evidence="7">Young leaves</tissue>
    </source>
</reference>
<dbReference type="SMART" id="SM00526">
    <property type="entry name" value="H15"/>
    <property type="match status" value="1"/>
</dbReference>
<feature type="compositionally biased region" description="Basic residues" evidence="4">
    <location>
        <begin position="141"/>
        <end position="153"/>
    </location>
</feature>
<dbReference type="GO" id="GO:0031492">
    <property type="term" value="F:nucleosomal DNA binding"/>
    <property type="evidence" value="ECO:0007669"/>
    <property type="project" value="TreeGrafter"/>
</dbReference>
<dbReference type="RefSeq" id="XP_008799116.3">
    <property type="nucleotide sequence ID" value="XM_008800894.4"/>
</dbReference>
<dbReference type="CDD" id="cd00073">
    <property type="entry name" value="H15"/>
    <property type="match status" value="1"/>
</dbReference>
<evidence type="ECO:0000259" key="5">
    <source>
        <dbReference type="PROSITE" id="PS51504"/>
    </source>
</evidence>
<dbReference type="KEGG" id="pda:103713851"/>
<accession>A0A8B7CGY6</accession>
<dbReference type="PANTHER" id="PTHR11467:SF109">
    <property type="entry name" value="H15 DOMAIN-CONTAINING PROTEIN"/>
    <property type="match status" value="1"/>
</dbReference>
<dbReference type="Gene3D" id="1.10.10.10">
    <property type="entry name" value="Winged helix-like DNA-binding domain superfamily/Winged helix DNA-binding domain"/>
    <property type="match status" value="1"/>
</dbReference>
<feature type="compositionally biased region" description="Polar residues" evidence="4">
    <location>
        <begin position="172"/>
        <end position="182"/>
    </location>
</feature>
<keyword evidence="2" id="KW-0238">DNA-binding</keyword>
<dbReference type="AlphaFoldDB" id="A0A8B7CGY6"/>
<feature type="domain" description="H15" evidence="5">
    <location>
        <begin position="29"/>
        <end position="99"/>
    </location>
</feature>
<dbReference type="PROSITE" id="PS51504">
    <property type="entry name" value="H15"/>
    <property type="match status" value="1"/>
</dbReference>
<evidence type="ECO:0000256" key="2">
    <source>
        <dbReference type="ARBA" id="ARBA00023125"/>
    </source>
</evidence>
<evidence type="ECO:0000256" key="1">
    <source>
        <dbReference type="ARBA" id="ARBA00004123"/>
    </source>
</evidence>
<organism evidence="6 7">
    <name type="scientific">Phoenix dactylifera</name>
    <name type="common">Date palm</name>
    <dbReference type="NCBI Taxonomy" id="42345"/>
    <lineage>
        <taxon>Eukaryota</taxon>
        <taxon>Viridiplantae</taxon>
        <taxon>Streptophyta</taxon>
        <taxon>Embryophyta</taxon>
        <taxon>Tracheophyta</taxon>
        <taxon>Spermatophyta</taxon>
        <taxon>Magnoliopsida</taxon>
        <taxon>Liliopsida</taxon>
        <taxon>Arecaceae</taxon>
        <taxon>Coryphoideae</taxon>
        <taxon>Phoeniceae</taxon>
        <taxon>Phoenix</taxon>
    </lineage>
</organism>
<name>A0A8B7CGY6_PHODC</name>
<feature type="region of interest" description="Disordered" evidence="4">
    <location>
        <begin position="284"/>
        <end position="311"/>
    </location>
</feature>